<dbReference type="GeneID" id="85348907"/>
<evidence type="ECO:0000256" key="5">
    <source>
        <dbReference type="ARBA" id="ARBA00023015"/>
    </source>
</evidence>
<accession>A0AA39JKM7</accession>
<sequence>MARTHAKNPQKYPCEHVGCTKRFTRKNDVKRHAKLHLDGEQLESEKHTCPVTETGCIMASLQLGNVRVHIREKHPDVKDLVCFDCRPTFRLFRNATALAEHTQAKHPSTKILSHQPESRPSKPRRNGPKRPRDIANPPPPSTDSDSILPPPPTTPRRQKSPLSDLIIIPPSTFPKDDPEQPRDPDRPFPKWYRAPQPRPKVFSIRKKARDTSGIKKRARRPVSPAPSSSTAGGESSSSRFPLPPPPPSQLVTPVSSGAASPTHEREVIRDDWFRFVETRWRSPKVWPSLDRIWG</sequence>
<evidence type="ECO:0000256" key="3">
    <source>
        <dbReference type="ARBA" id="ARBA00022771"/>
    </source>
</evidence>
<dbReference type="InterPro" id="IPR051061">
    <property type="entry name" value="Zinc_finger_trans_reg"/>
</dbReference>
<feature type="compositionally biased region" description="Basic and acidic residues" evidence="9">
    <location>
        <begin position="174"/>
        <end position="188"/>
    </location>
</feature>
<keyword evidence="2" id="KW-0479">Metal-binding</keyword>
<gene>
    <name evidence="11" type="ORF">EV420DRAFT_1022711</name>
</gene>
<protein>
    <recommendedName>
        <fullName evidence="10">C2H2-type domain-containing protein</fullName>
    </recommendedName>
</protein>
<dbReference type="PROSITE" id="PS00028">
    <property type="entry name" value="ZINC_FINGER_C2H2_1"/>
    <property type="match status" value="1"/>
</dbReference>
<keyword evidence="12" id="KW-1185">Reference proteome</keyword>
<evidence type="ECO:0000256" key="7">
    <source>
        <dbReference type="ARBA" id="ARBA00023242"/>
    </source>
</evidence>
<feature type="region of interest" description="Disordered" evidence="9">
    <location>
        <begin position="100"/>
        <end position="264"/>
    </location>
</feature>
<feature type="compositionally biased region" description="Basic residues" evidence="9">
    <location>
        <begin position="203"/>
        <end position="220"/>
    </location>
</feature>
<dbReference type="PANTHER" id="PTHR46179:SF13">
    <property type="entry name" value="C2H2-TYPE DOMAIN-CONTAINING PROTEIN"/>
    <property type="match status" value="1"/>
</dbReference>
<dbReference type="Proteomes" id="UP001175211">
    <property type="component" value="Unassembled WGS sequence"/>
</dbReference>
<dbReference type="InterPro" id="IPR036236">
    <property type="entry name" value="Znf_C2H2_sf"/>
</dbReference>
<comment type="caution">
    <text evidence="11">The sequence shown here is derived from an EMBL/GenBank/DDBJ whole genome shotgun (WGS) entry which is preliminary data.</text>
</comment>
<dbReference type="EMBL" id="JAUEPS010000057">
    <property type="protein sequence ID" value="KAK0443685.1"/>
    <property type="molecule type" value="Genomic_DNA"/>
</dbReference>
<dbReference type="Gene3D" id="3.30.160.60">
    <property type="entry name" value="Classic Zinc Finger"/>
    <property type="match status" value="1"/>
</dbReference>
<dbReference type="GO" id="GO:0005634">
    <property type="term" value="C:nucleus"/>
    <property type="evidence" value="ECO:0007669"/>
    <property type="project" value="UniProtKB-SubCell"/>
</dbReference>
<comment type="subcellular location">
    <subcellularLocation>
        <location evidence="1">Nucleus</location>
    </subcellularLocation>
</comment>
<dbReference type="GO" id="GO:0006357">
    <property type="term" value="P:regulation of transcription by RNA polymerase II"/>
    <property type="evidence" value="ECO:0007669"/>
    <property type="project" value="TreeGrafter"/>
</dbReference>
<evidence type="ECO:0000313" key="12">
    <source>
        <dbReference type="Proteomes" id="UP001175211"/>
    </source>
</evidence>
<evidence type="ECO:0000313" key="11">
    <source>
        <dbReference type="EMBL" id="KAK0443685.1"/>
    </source>
</evidence>
<evidence type="ECO:0000256" key="8">
    <source>
        <dbReference type="PROSITE-ProRule" id="PRU00042"/>
    </source>
</evidence>
<dbReference type="PANTHER" id="PTHR46179">
    <property type="entry name" value="ZINC FINGER PROTEIN"/>
    <property type="match status" value="1"/>
</dbReference>
<keyword evidence="3 8" id="KW-0863">Zinc-finger</keyword>
<organism evidence="11 12">
    <name type="scientific">Armillaria tabescens</name>
    <name type="common">Ringless honey mushroom</name>
    <name type="synonym">Agaricus tabescens</name>
    <dbReference type="NCBI Taxonomy" id="1929756"/>
    <lineage>
        <taxon>Eukaryota</taxon>
        <taxon>Fungi</taxon>
        <taxon>Dikarya</taxon>
        <taxon>Basidiomycota</taxon>
        <taxon>Agaricomycotina</taxon>
        <taxon>Agaricomycetes</taxon>
        <taxon>Agaricomycetidae</taxon>
        <taxon>Agaricales</taxon>
        <taxon>Marasmiineae</taxon>
        <taxon>Physalacriaceae</taxon>
        <taxon>Desarmillaria</taxon>
    </lineage>
</organism>
<feature type="domain" description="C2H2-type" evidence="10">
    <location>
        <begin position="12"/>
        <end position="41"/>
    </location>
</feature>
<keyword evidence="6" id="KW-0804">Transcription</keyword>
<keyword evidence="4" id="KW-0862">Zinc</keyword>
<evidence type="ECO:0000256" key="1">
    <source>
        <dbReference type="ARBA" id="ARBA00004123"/>
    </source>
</evidence>
<feature type="compositionally biased region" description="Low complexity" evidence="9">
    <location>
        <begin position="221"/>
        <end position="240"/>
    </location>
</feature>
<evidence type="ECO:0000259" key="10">
    <source>
        <dbReference type="PROSITE" id="PS50157"/>
    </source>
</evidence>
<keyword evidence="5" id="KW-0805">Transcription regulation</keyword>
<keyword evidence="7" id="KW-0539">Nucleus</keyword>
<reference evidence="11" key="1">
    <citation type="submission" date="2023-06" db="EMBL/GenBank/DDBJ databases">
        <authorList>
            <consortium name="Lawrence Berkeley National Laboratory"/>
            <person name="Ahrendt S."/>
            <person name="Sahu N."/>
            <person name="Indic B."/>
            <person name="Wong-Bajracharya J."/>
            <person name="Merenyi Z."/>
            <person name="Ke H.-M."/>
            <person name="Monk M."/>
            <person name="Kocsube S."/>
            <person name="Drula E."/>
            <person name="Lipzen A."/>
            <person name="Balint B."/>
            <person name="Henrissat B."/>
            <person name="Andreopoulos B."/>
            <person name="Martin F.M."/>
            <person name="Harder C.B."/>
            <person name="Rigling D."/>
            <person name="Ford K.L."/>
            <person name="Foster G.D."/>
            <person name="Pangilinan J."/>
            <person name="Papanicolaou A."/>
            <person name="Barry K."/>
            <person name="LaButti K."/>
            <person name="Viragh M."/>
            <person name="Koriabine M."/>
            <person name="Yan M."/>
            <person name="Riley R."/>
            <person name="Champramary S."/>
            <person name="Plett K.L."/>
            <person name="Tsai I.J."/>
            <person name="Slot J."/>
            <person name="Sipos G."/>
            <person name="Plett J."/>
            <person name="Nagy L.G."/>
            <person name="Grigoriev I.V."/>
        </authorList>
    </citation>
    <scope>NUCLEOTIDE SEQUENCE</scope>
    <source>
        <strain evidence="11">CCBAS 213</strain>
    </source>
</reference>
<dbReference type="AlphaFoldDB" id="A0AA39JKM7"/>
<dbReference type="PROSITE" id="PS50157">
    <property type="entry name" value="ZINC_FINGER_C2H2_2"/>
    <property type="match status" value="1"/>
</dbReference>
<name>A0AA39JKM7_ARMTA</name>
<dbReference type="GO" id="GO:0008270">
    <property type="term" value="F:zinc ion binding"/>
    <property type="evidence" value="ECO:0007669"/>
    <property type="project" value="UniProtKB-KW"/>
</dbReference>
<dbReference type="SMART" id="SM00355">
    <property type="entry name" value="ZnF_C2H2"/>
    <property type="match status" value="3"/>
</dbReference>
<proteinExistence type="predicted"/>
<evidence type="ECO:0000256" key="2">
    <source>
        <dbReference type="ARBA" id="ARBA00022723"/>
    </source>
</evidence>
<dbReference type="RefSeq" id="XP_060324810.1">
    <property type="nucleotide sequence ID" value="XM_060465359.1"/>
</dbReference>
<evidence type="ECO:0000256" key="6">
    <source>
        <dbReference type="ARBA" id="ARBA00023163"/>
    </source>
</evidence>
<dbReference type="SUPFAM" id="SSF57667">
    <property type="entry name" value="beta-beta-alpha zinc fingers"/>
    <property type="match status" value="1"/>
</dbReference>
<evidence type="ECO:0000256" key="4">
    <source>
        <dbReference type="ARBA" id="ARBA00022833"/>
    </source>
</evidence>
<evidence type="ECO:0000256" key="9">
    <source>
        <dbReference type="SAM" id="MobiDB-lite"/>
    </source>
</evidence>
<dbReference type="InterPro" id="IPR013087">
    <property type="entry name" value="Znf_C2H2_type"/>
</dbReference>